<evidence type="ECO:0000259" key="1">
    <source>
        <dbReference type="SMART" id="SM00460"/>
    </source>
</evidence>
<dbReference type="Gene3D" id="3.10.620.30">
    <property type="match status" value="1"/>
</dbReference>
<accession>A0A2S7KSU0</accession>
<dbReference type="Pfam" id="PF01841">
    <property type="entry name" value="Transglut_core"/>
    <property type="match status" value="1"/>
</dbReference>
<dbReference type="EMBL" id="MQUB01000001">
    <property type="protein sequence ID" value="PQB05699.1"/>
    <property type="molecule type" value="Genomic_DNA"/>
</dbReference>
<gene>
    <name evidence="2" type="ORF">BST85_12920</name>
</gene>
<dbReference type="InterPro" id="IPR052557">
    <property type="entry name" value="CAP/Cytokinesis_protein"/>
</dbReference>
<name>A0A2S7KSU0_9FLAO</name>
<evidence type="ECO:0000313" key="2">
    <source>
        <dbReference type="EMBL" id="PQB05699.1"/>
    </source>
</evidence>
<dbReference type="PANTHER" id="PTHR46333:SF2">
    <property type="entry name" value="CYTOKINESIS PROTEIN 3"/>
    <property type="match status" value="1"/>
</dbReference>
<organism evidence="2 3">
    <name type="scientific">Aureitalea marina</name>
    <dbReference type="NCBI Taxonomy" id="930804"/>
    <lineage>
        <taxon>Bacteria</taxon>
        <taxon>Pseudomonadati</taxon>
        <taxon>Bacteroidota</taxon>
        <taxon>Flavobacteriia</taxon>
        <taxon>Flavobacteriales</taxon>
        <taxon>Flavobacteriaceae</taxon>
        <taxon>Aureitalea</taxon>
    </lineage>
</organism>
<dbReference type="SMART" id="SM00460">
    <property type="entry name" value="TGc"/>
    <property type="match status" value="1"/>
</dbReference>
<sequence length="218" mass="25335">MLFVLASPVLAQPADFDHINLRPAENRARQFQGEELDHLPILVQNLTATLNTDVERFRAIYLWVCHNIKGDYAMTQMNIRKRKRLQEDGAGLEVWNSQVRKEIFSILKDRKETLCTGYAFLIQAMSRLAGIESEIVNGFGRSDGLKKRPIGMANHSWNRVRLNGKWYLCDATWSAGYFDETNHLFVFEYDDSYFLMEPEKFAQSHYSYSNPDKLATER</sequence>
<evidence type="ECO:0000313" key="3">
    <source>
        <dbReference type="Proteomes" id="UP000239800"/>
    </source>
</evidence>
<feature type="domain" description="Transglutaminase-like" evidence="1">
    <location>
        <begin position="107"/>
        <end position="173"/>
    </location>
</feature>
<dbReference type="InterPro" id="IPR038765">
    <property type="entry name" value="Papain-like_cys_pep_sf"/>
</dbReference>
<dbReference type="AlphaFoldDB" id="A0A2S7KSU0"/>
<dbReference type="InterPro" id="IPR002931">
    <property type="entry name" value="Transglutaminase-like"/>
</dbReference>
<reference evidence="2 3" key="1">
    <citation type="submission" date="2016-11" db="EMBL/GenBank/DDBJ databases">
        <title>Trade-off between light-utilization and light-protection in marine flavobacteria.</title>
        <authorList>
            <person name="Kumagai Y."/>
        </authorList>
    </citation>
    <scope>NUCLEOTIDE SEQUENCE [LARGE SCALE GENOMIC DNA]</scope>
    <source>
        <strain evidence="2 3">NBRC 107741</strain>
    </source>
</reference>
<dbReference type="Proteomes" id="UP000239800">
    <property type="component" value="Unassembled WGS sequence"/>
</dbReference>
<dbReference type="SUPFAM" id="SSF54001">
    <property type="entry name" value="Cysteine proteinases"/>
    <property type="match status" value="1"/>
</dbReference>
<proteinExistence type="predicted"/>
<keyword evidence="3" id="KW-1185">Reference proteome</keyword>
<protein>
    <recommendedName>
        <fullName evidence="1">Transglutaminase-like domain-containing protein</fullName>
    </recommendedName>
</protein>
<dbReference type="GO" id="GO:0005737">
    <property type="term" value="C:cytoplasm"/>
    <property type="evidence" value="ECO:0007669"/>
    <property type="project" value="TreeGrafter"/>
</dbReference>
<comment type="caution">
    <text evidence="2">The sequence shown here is derived from an EMBL/GenBank/DDBJ whole genome shotgun (WGS) entry which is preliminary data.</text>
</comment>
<dbReference type="PANTHER" id="PTHR46333">
    <property type="entry name" value="CYTOKINESIS PROTEIN 3"/>
    <property type="match status" value="1"/>
</dbReference>